<proteinExistence type="predicted"/>
<protein>
    <submittedName>
        <fullName evidence="2">Uncharacterized protein</fullName>
    </submittedName>
</protein>
<accession>A0A6H5HCP4</accession>
<feature type="region of interest" description="Disordered" evidence="1">
    <location>
        <begin position="1"/>
        <end position="36"/>
    </location>
</feature>
<evidence type="ECO:0000256" key="1">
    <source>
        <dbReference type="SAM" id="MobiDB-lite"/>
    </source>
</evidence>
<dbReference type="EMBL" id="CADCXU010023760">
    <property type="protein sequence ID" value="CAB0011143.1"/>
    <property type="molecule type" value="Genomic_DNA"/>
</dbReference>
<name>A0A6H5HCP4_9HEMI</name>
<dbReference type="AlphaFoldDB" id="A0A6H5HCP4"/>
<organism evidence="2 3">
    <name type="scientific">Nesidiocoris tenuis</name>
    <dbReference type="NCBI Taxonomy" id="355587"/>
    <lineage>
        <taxon>Eukaryota</taxon>
        <taxon>Metazoa</taxon>
        <taxon>Ecdysozoa</taxon>
        <taxon>Arthropoda</taxon>
        <taxon>Hexapoda</taxon>
        <taxon>Insecta</taxon>
        <taxon>Pterygota</taxon>
        <taxon>Neoptera</taxon>
        <taxon>Paraneoptera</taxon>
        <taxon>Hemiptera</taxon>
        <taxon>Heteroptera</taxon>
        <taxon>Panheteroptera</taxon>
        <taxon>Cimicomorpha</taxon>
        <taxon>Miridae</taxon>
        <taxon>Dicyphina</taxon>
        <taxon>Nesidiocoris</taxon>
    </lineage>
</organism>
<dbReference type="Proteomes" id="UP000479000">
    <property type="component" value="Unassembled WGS sequence"/>
</dbReference>
<reference evidence="2 3" key="1">
    <citation type="submission" date="2020-02" db="EMBL/GenBank/DDBJ databases">
        <authorList>
            <person name="Ferguson B K."/>
        </authorList>
    </citation>
    <scope>NUCLEOTIDE SEQUENCE [LARGE SCALE GENOMIC DNA]</scope>
</reference>
<feature type="compositionally biased region" description="Basic and acidic residues" evidence="1">
    <location>
        <begin position="21"/>
        <end position="33"/>
    </location>
</feature>
<sequence length="79" mass="8605">MILMIRSPNGVAVGKRPLPSKGDDNPTADEHAPGVENNWRVAAANADAQVARKIRGETERDELRKGCGNGFPKYFLELS</sequence>
<evidence type="ECO:0000313" key="3">
    <source>
        <dbReference type="Proteomes" id="UP000479000"/>
    </source>
</evidence>
<gene>
    <name evidence="2" type="ORF">NTEN_LOCUS16136</name>
</gene>
<keyword evidence="3" id="KW-1185">Reference proteome</keyword>
<evidence type="ECO:0000313" key="2">
    <source>
        <dbReference type="EMBL" id="CAB0011143.1"/>
    </source>
</evidence>